<organism evidence="3 4">
    <name type="scientific">Cyphomyrmex costatus</name>
    <dbReference type="NCBI Taxonomy" id="456900"/>
    <lineage>
        <taxon>Eukaryota</taxon>
        <taxon>Metazoa</taxon>
        <taxon>Ecdysozoa</taxon>
        <taxon>Arthropoda</taxon>
        <taxon>Hexapoda</taxon>
        <taxon>Insecta</taxon>
        <taxon>Pterygota</taxon>
        <taxon>Neoptera</taxon>
        <taxon>Endopterygota</taxon>
        <taxon>Hymenoptera</taxon>
        <taxon>Apocrita</taxon>
        <taxon>Aculeata</taxon>
        <taxon>Formicoidea</taxon>
        <taxon>Formicidae</taxon>
        <taxon>Myrmicinae</taxon>
        <taxon>Cyphomyrmex</taxon>
    </lineage>
</organism>
<evidence type="ECO:0000256" key="1">
    <source>
        <dbReference type="SAM" id="MobiDB-lite"/>
    </source>
</evidence>
<sequence>MRRASSGRESRHRLFTGCTMMAECPWTGCTVSSGSSIEYTTAASRIFIARQGVAGATTGAGVGLPLLLLVVALLDDLTHVTTAAPVILGEPLNSVHPADASTSVYLPPARSFDYLFAPRPFWRAIKRASSPDDVGSEDLSILTASRDNENGEIVARRERAKRALPISKRSKLKDQPSPNFIDPWPEAWRRVNEHPPQSRKVEPLPSIDERIRPAVQTFTPLLEPVFKFGGSILRPESSLRDILLRESASKTTTTTATTAVATRTITRNIAYLGATQQTRSTVPEKNDIERVTEDRVEGDKRGKELVLVENEDNGAVVVGGGSVIEWTTTTVAGPMSSSRSAFSGDDVQVAERVRVRASSERSSLKGEQDDEEQQKFNRRVIDWVISIGSWLRRKGRERAGATHVCLSLSVYAGNANARILAVGANGRGYGSGGGDTDGGGSRMVEAEVTPRAARIGAPQGRRENGVRECDEEGGHMEEGERSSEREWRTCTDDPEI</sequence>
<proteinExistence type="predicted"/>
<keyword evidence="2" id="KW-0812">Transmembrane</keyword>
<evidence type="ECO:0000313" key="3">
    <source>
        <dbReference type="EMBL" id="KYN00950.1"/>
    </source>
</evidence>
<name>A0A195CJP3_9HYME</name>
<dbReference type="EMBL" id="KQ977642">
    <property type="protein sequence ID" value="KYN00950.1"/>
    <property type="molecule type" value="Genomic_DNA"/>
</dbReference>
<reference evidence="3 4" key="1">
    <citation type="submission" date="2016-03" db="EMBL/GenBank/DDBJ databases">
        <title>Cyphomyrmex costatus WGS genome.</title>
        <authorList>
            <person name="Nygaard S."/>
            <person name="Hu H."/>
            <person name="Boomsma J."/>
            <person name="Zhang G."/>
        </authorList>
    </citation>
    <scope>NUCLEOTIDE SEQUENCE [LARGE SCALE GENOMIC DNA]</scope>
    <source>
        <strain evidence="3">MS0001</strain>
        <tissue evidence="3">Whole body</tissue>
    </source>
</reference>
<dbReference type="Proteomes" id="UP000078542">
    <property type="component" value="Unassembled WGS sequence"/>
</dbReference>
<keyword evidence="4" id="KW-1185">Reference proteome</keyword>
<feature type="transmembrane region" description="Helical" evidence="2">
    <location>
        <begin position="53"/>
        <end position="74"/>
    </location>
</feature>
<feature type="compositionally biased region" description="Basic and acidic residues" evidence="1">
    <location>
        <begin position="460"/>
        <end position="496"/>
    </location>
</feature>
<accession>A0A195CJP3</accession>
<dbReference type="AlphaFoldDB" id="A0A195CJP3"/>
<evidence type="ECO:0000256" key="2">
    <source>
        <dbReference type="SAM" id="Phobius"/>
    </source>
</evidence>
<keyword evidence="2" id="KW-0472">Membrane</keyword>
<protein>
    <submittedName>
        <fullName evidence="3">Uncharacterized protein</fullName>
    </submittedName>
</protein>
<evidence type="ECO:0000313" key="4">
    <source>
        <dbReference type="Proteomes" id="UP000078542"/>
    </source>
</evidence>
<feature type="region of interest" description="Disordered" evidence="1">
    <location>
        <begin position="453"/>
        <end position="496"/>
    </location>
</feature>
<keyword evidence="2" id="KW-1133">Transmembrane helix</keyword>
<gene>
    <name evidence="3" type="ORF">ALC62_08176</name>
</gene>